<dbReference type="EMBL" id="CP015772">
    <property type="protein sequence ID" value="ANH80933.1"/>
    <property type="molecule type" value="Genomic_DNA"/>
</dbReference>
<dbReference type="Proteomes" id="UP000077667">
    <property type="component" value="Chromosome"/>
</dbReference>
<sequence length="195" mass="21022">MDKIWNGKLSGLISTLLVLVEIILGKIFNKISTILFISNIKKAGENVSIIRGISYRFPKNIEMESNITIGKNTSFFAENIPSKGLLIQDGVSIGGYCHIDFSGGIIIKKDAHIAHRVSISTHDHGYDYKNPPVGKSLEIGEGAFIGSDSCILHNVSVIGKKAVIGTGAIVTKDVPDYAVVAGNPARIIKYITVNK</sequence>
<dbReference type="OrthoDB" id="9814490at2"/>
<dbReference type="RefSeq" id="WP_067754287.1">
    <property type="nucleotide sequence ID" value="NZ_CP015772.1"/>
</dbReference>
<gene>
    <name evidence="1" type="ORF">A8C56_08005</name>
</gene>
<evidence type="ECO:0008006" key="3">
    <source>
        <dbReference type="Google" id="ProtNLM"/>
    </source>
</evidence>
<organism evidence="1 2">
    <name type="scientific">Niabella ginsenosidivorans</name>
    <dbReference type="NCBI Taxonomy" id="1176587"/>
    <lineage>
        <taxon>Bacteria</taxon>
        <taxon>Pseudomonadati</taxon>
        <taxon>Bacteroidota</taxon>
        <taxon>Chitinophagia</taxon>
        <taxon>Chitinophagales</taxon>
        <taxon>Chitinophagaceae</taxon>
        <taxon>Niabella</taxon>
    </lineage>
</organism>
<dbReference type="KEGG" id="nia:A8C56_08005"/>
<evidence type="ECO:0000313" key="2">
    <source>
        <dbReference type="Proteomes" id="UP000077667"/>
    </source>
</evidence>
<dbReference type="PANTHER" id="PTHR23416:SF78">
    <property type="entry name" value="LIPOPOLYSACCHARIDE BIOSYNTHESIS O-ACETYL TRANSFERASE WBBJ-RELATED"/>
    <property type="match status" value="1"/>
</dbReference>
<dbReference type="CDD" id="cd04647">
    <property type="entry name" value="LbH_MAT_like"/>
    <property type="match status" value="1"/>
</dbReference>
<dbReference type="InterPro" id="IPR051159">
    <property type="entry name" value="Hexapeptide_acetyltransf"/>
</dbReference>
<reference evidence="1 2" key="1">
    <citation type="submission" date="2016-05" db="EMBL/GenBank/DDBJ databases">
        <title>Niabella ginsenosidivorans BS26 whole genome sequencing.</title>
        <authorList>
            <person name="Im W.T."/>
            <person name="Siddiqi M.Z."/>
        </authorList>
    </citation>
    <scope>NUCLEOTIDE SEQUENCE [LARGE SCALE GENOMIC DNA]</scope>
    <source>
        <strain evidence="1 2">BS26</strain>
    </source>
</reference>
<accession>A0A1A9I0A9</accession>
<dbReference type="AlphaFoldDB" id="A0A1A9I0A9"/>
<dbReference type="STRING" id="1176587.A8C56_08005"/>
<dbReference type="Gene3D" id="2.160.10.10">
    <property type="entry name" value="Hexapeptide repeat proteins"/>
    <property type="match status" value="1"/>
</dbReference>
<dbReference type="InterPro" id="IPR011004">
    <property type="entry name" value="Trimer_LpxA-like_sf"/>
</dbReference>
<protein>
    <recommendedName>
        <fullName evidence="3">Acetyltransferase</fullName>
    </recommendedName>
</protein>
<dbReference type="SUPFAM" id="SSF51161">
    <property type="entry name" value="Trimeric LpxA-like enzymes"/>
    <property type="match status" value="1"/>
</dbReference>
<dbReference type="PANTHER" id="PTHR23416">
    <property type="entry name" value="SIALIC ACID SYNTHASE-RELATED"/>
    <property type="match status" value="1"/>
</dbReference>
<name>A0A1A9I0A9_9BACT</name>
<keyword evidence="2" id="KW-1185">Reference proteome</keyword>
<evidence type="ECO:0000313" key="1">
    <source>
        <dbReference type="EMBL" id="ANH80933.1"/>
    </source>
</evidence>
<proteinExistence type="predicted"/>